<dbReference type="GO" id="GO:0008270">
    <property type="term" value="F:zinc ion binding"/>
    <property type="evidence" value="ECO:0007669"/>
    <property type="project" value="UniProtKB-KW"/>
</dbReference>
<organism evidence="4 5">
    <name type="scientific">Tilletia controversa</name>
    <name type="common">dwarf bunt fungus</name>
    <dbReference type="NCBI Taxonomy" id="13291"/>
    <lineage>
        <taxon>Eukaryota</taxon>
        <taxon>Fungi</taxon>
        <taxon>Dikarya</taxon>
        <taxon>Basidiomycota</taxon>
        <taxon>Ustilaginomycotina</taxon>
        <taxon>Exobasidiomycetes</taxon>
        <taxon>Tilletiales</taxon>
        <taxon>Tilletiaceae</taxon>
        <taxon>Tilletia</taxon>
    </lineage>
</organism>
<dbReference type="GO" id="GO:0006397">
    <property type="term" value="P:mRNA processing"/>
    <property type="evidence" value="ECO:0007669"/>
    <property type="project" value="UniProtKB-KW"/>
</dbReference>
<dbReference type="AlphaFoldDB" id="A0A8X7MQ25"/>
<evidence type="ECO:0000313" key="5">
    <source>
        <dbReference type="Proteomes" id="UP000077684"/>
    </source>
</evidence>
<dbReference type="InterPro" id="IPR036875">
    <property type="entry name" value="Znf_CCHC_sf"/>
</dbReference>
<protein>
    <recommendedName>
        <fullName evidence="3">CCHC-type domain-containing protein</fullName>
    </recommendedName>
</protein>
<gene>
    <name evidence="4" type="ORF">A4X06_0g5753</name>
</gene>
<feature type="domain" description="CCHC-type" evidence="3">
    <location>
        <begin position="245"/>
        <end position="259"/>
    </location>
</feature>
<keyword evidence="2" id="KW-0862">Zinc</keyword>
<dbReference type="EMBL" id="LWDE02000748">
    <property type="protein sequence ID" value="KAE8245284.1"/>
    <property type="molecule type" value="Genomic_DNA"/>
</dbReference>
<comment type="caution">
    <text evidence="4">The sequence shown here is derived from an EMBL/GenBank/DDBJ whole genome shotgun (WGS) entry which is preliminary data.</text>
</comment>
<evidence type="ECO:0000313" key="4">
    <source>
        <dbReference type="EMBL" id="KAE8245284.1"/>
    </source>
</evidence>
<keyword evidence="2" id="KW-0863">Zinc-finger</keyword>
<dbReference type="PROSITE" id="PS50158">
    <property type="entry name" value="ZF_CCHC"/>
    <property type="match status" value="1"/>
</dbReference>
<dbReference type="GO" id="GO:0003676">
    <property type="term" value="F:nucleic acid binding"/>
    <property type="evidence" value="ECO:0007669"/>
    <property type="project" value="InterPro"/>
</dbReference>
<keyword evidence="5" id="KW-1185">Reference proteome</keyword>
<evidence type="ECO:0000256" key="2">
    <source>
        <dbReference type="PROSITE-ProRule" id="PRU00047"/>
    </source>
</evidence>
<name>A0A8X7MQ25_9BASI</name>
<evidence type="ECO:0000259" key="3">
    <source>
        <dbReference type="PROSITE" id="PS50158"/>
    </source>
</evidence>
<dbReference type="SUPFAM" id="SSF57756">
    <property type="entry name" value="Retrovirus zinc finger-like domains"/>
    <property type="match status" value="1"/>
</dbReference>
<keyword evidence="2" id="KW-0479">Metal-binding</keyword>
<evidence type="ECO:0000256" key="1">
    <source>
        <dbReference type="ARBA" id="ARBA00022664"/>
    </source>
</evidence>
<dbReference type="Proteomes" id="UP000077684">
    <property type="component" value="Unassembled WGS sequence"/>
</dbReference>
<sequence>MYSLLASVPGGIGILEGTVYGPRYLSPDDSSSHPFYDHALDIELGQAILALIEEEVMGDIMTSQSDGEVRGSIYYRELRNALQPSAGYGAMILDDNIAKATQKDGETARKFGSRLRGMFFDIQGAGDPVAPHKKVMHFLLGLNPRFHTARNEFIHKQSTGQGIDFDTALRIVAEAEHAYGALMQPRSAPRVPYLARPTANAVVEECVRCFPSREEGQEDDEDQALAAGWQPRREDRAPRPFTKNCFCCRKTGHRAAECPHVPVDDVPTQPRADFQPHRAMVAAANPSDEECRPCTHAHAPPNEAVASMAMAFPAFGSVEAQEWEDQIVSWPAALNVVHSE</sequence>
<reference evidence="4" key="1">
    <citation type="submission" date="2016-04" db="EMBL/GenBank/DDBJ databases">
        <authorList>
            <person name="Nguyen H.D."/>
            <person name="Samba Siva P."/>
            <person name="Cullis J."/>
            <person name="Levesque C.A."/>
            <person name="Hambleton S."/>
        </authorList>
    </citation>
    <scope>NUCLEOTIDE SEQUENCE</scope>
    <source>
        <strain evidence="4">DAOMC 236426</strain>
    </source>
</reference>
<accession>A0A8X7MQ25</accession>
<keyword evidence="1" id="KW-0507">mRNA processing</keyword>
<proteinExistence type="predicted"/>
<reference evidence="4" key="2">
    <citation type="journal article" date="2019" name="IMA Fungus">
        <title>Genome sequencing and comparison of five Tilletia species to identify candidate genes for the detection of regulated species infecting wheat.</title>
        <authorList>
            <person name="Nguyen H.D.T."/>
            <person name="Sultana T."/>
            <person name="Kesanakurti P."/>
            <person name="Hambleton S."/>
        </authorList>
    </citation>
    <scope>NUCLEOTIDE SEQUENCE</scope>
    <source>
        <strain evidence="4">DAOMC 236426</strain>
    </source>
</reference>
<dbReference type="InterPro" id="IPR001878">
    <property type="entry name" value="Znf_CCHC"/>
</dbReference>